<evidence type="ECO:0000256" key="8">
    <source>
        <dbReference type="ARBA" id="ARBA00023170"/>
    </source>
</evidence>
<keyword evidence="7 10" id="KW-0472">Membrane</keyword>
<dbReference type="GO" id="GO:0043005">
    <property type="term" value="C:neuron projection"/>
    <property type="evidence" value="ECO:0007669"/>
    <property type="project" value="TreeGrafter"/>
</dbReference>
<keyword evidence="9" id="KW-0807">Transducer</keyword>
<dbReference type="PANTHER" id="PTHR24229">
    <property type="entry name" value="NEUROPEPTIDES RECEPTOR"/>
    <property type="match status" value="1"/>
</dbReference>
<dbReference type="AlphaFoldDB" id="A0AAN9A136"/>
<keyword evidence="4 10" id="KW-0812">Transmembrane</keyword>
<dbReference type="EMBL" id="JAXCGZ010019791">
    <property type="protein sequence ID" value="KAK7065827.1"/>
    <property type="molecule type" value="Genomic_DNA"/>
</dbReference>
<evidence type="ECO:0000256" key="3">
    <source>
        <dbReference type="ARBA" id="ARBA00022475"/>
    </source>
</evidence>
<dbReference type="InterPro" id="IPR017452">
    <property type="entry name" value="GPCR_Rhodpsn_7TM"/>
</dbReference>
<dbReference type="InterPro" id="IPR000276">
    <property type="entry name" value="GPCR_Rhodpsn"/>
</dbReference>
<dbReference type="Gene3D" id="1.20.1070.10">
    <property type="entry name" value="Rhodopsin 7-helix transmembrane proteins"/>
    <property type="match status" value="1"/>
</dbReference>
<feature type="transmembrane region" description="Helical" evidence="10">
    <location>
        <begin position="74"/>
        <end position="98"/>
    </location>
</feature>
<evidence type="ECO:0000313" key="12">
    <source>
        <dbReference type="EMBL" id="KAK7065827.1"/>
    </source>
</evidence>
<dbReference type="PROSITE" id="PS50262">
    <property type="entry name" value="G_PROTEIN_RECEP_F1_2"/>
    <property type="match status" value="1"/>
</dbReference>
<dbReference type="GO" id="GO:0007218">
    <property type="term" value="P:neuropeptide signaling pathway"/>
    <property type="evidence" value="ECO:0007669"/>
    <property type="project" value="TreeGrafter"/>
</dbReference>
<evidence type="ECO:0000256" key="5">
    <source>
        <dbReference type="ARBA" id="ARBA00022989"/>
    </source>
</evidence>
<organism evidence="12 13">
    <name type="scientific">Halocaridina rubra</name>
    <name type="common">Hawaiian red shrimp</name>
    <dbReference type="NCBI Taxonomy" id="373956"/>
    <lineage>
        <taxon>Eukaryota</taxon>
        <taxon>Metazoa</taxon>
        <taxon>Ecdysozoa</taxon>
        <taxon>Arthropoda</taxon>
        <taxon>Crustacea</taxon>
        <taxon>Multicrustacea</taxon>
        <taxon>Malacostraca</taxon>
        <taxon>Eumalacostraca</taxon>
        <taxon>Eucarida</taxon>
        <taxon>Decapoda</taxon>
        <taxon>Pleocyemata</taxon>
        <taxon>Caridea</taxon>
        <taxon>Atyoidea</taxon>
        <taxon>Atyidae</taxon>
        <taxon>Halocaridina</taxon>
    </lineage>
</organism>
<feature type="domain" description="G-protein coupled receptors family 1 profile" evidence="11">
    <location>
        <begin position="39"/>
        <end position="260"/>
    </location>
</feature>
<protein>
    <recommendedName>
        <fullName evidence="11">G-protein coupled receptors family 1 profile domain-containing protein</fullName>
    </recommendedName>
</protein>
<evidence type="ECO:0000256" key="2">
    <source>
        <dbReference type="ARBA" id="ARBA00010663"/>
    </source>
</evidence>
<feature type="transmembrane region" description="Helical" evidence="10">
    <location>
        <begin position="239"/>
        <end position="260"/>
    </location>
</feature>
<dbReference type="Pfam" id="PF00001">
    <property type="entry name" value="7tm_1"/>
    <property type="match status" value="1"/>
</dbReference>
<sequence>MDGLEDYDDDTVKLLGEKWLSIRRAANIQVILLSGAAILGICDLGFLATVPFIVTQTIERSWPFGSAICKISIAMTHASGIASGFFLGFLSISCYFAAAGTYSSFARKQWYRLFTVLSWIAGIIYAIPHLVLYDILEFQTPVETHVHCTLTSNSRSTSTSLHVTNAIIIIVPMLTSIIASAGTFLVNPTRLRMLELDGETRSGKTLLVALTANFAAWHLPFVVAQLIHFLTTNYNEKMVIASFLIMPLPFIESAISPLLYI</sequence>
<keyword evidence="3" id="KW-1003">Cell membrane</keyword>
<dbReference type="GO" id="GO:0042923">
    <property type="term" value="F:neuropeptide binding"/>
    <property type="evidence" value="ECO:0007669"/>
    <property type="project" value="TreeGrafter"/>
</dbReference>
<dbReference type="SUPFAM" id="SSF81321">
    <property type="entry name" value="Family A G protein-coupled receptor-like"/>
    <property type="match status" value="1"/>
</dbReference>
<comment type="similarity">
    <text evidence="2">Belongs to the G-protein coupled receptor 1 family.</text>
</comment>
<name>A0AAN9A136_HALRR</name>
<reference evidence="12 13" key="1">
    <citation type="submission" date="2023-11" db="EMBL/GenBank/DDBJ databases">
        <title>Halocaridina rubra genome assembly.</title>
        <authorList>
            <person name="Smith C."/>
        </authorList>
    </citation>
    <scope>NUCLEOTIDE SEQUENCE [LARGE SCALE GENOMIC DNA]</scope>
    <source>
        <strain evidence="12">EP-1</strain>
        <tissue evidence="12">Whole</tissue>
    </source>
</reference>
<dbReference type="Proteomes" id="UP001381693">
    <property type="component" value="Unassembled WGS sequence"/>
</dbReference>
<feature type="transmembrane region" description="Helical" evidence="10">
    <location>
        <begin position="110"/>
        <end position="131"/>
    </location>
</feature>
<keyword evidence="6" id="KW-0297">G-protein coupled receptor</keyword>
<keyword evidence="13" id="KW-1185">Reference proteome</keyword>
<feature type="non-terminal residue" evidence="12">
    <location>
        <position position="261"/>
    </location>
</feature>
<dbReference type="GO" id="GO:0005886">
    <property type="term" value="C:plasma membrane"/>
    <property type="evidence" value="ECO:0007669"/>
    <property type="project" value="UniProtKB-SubCell"/>
</dbReference>
<keyword evidence="5 10" id="KW-1133">Transmembrane helix</keyword>
<gene>
    <name evidence="12" type="ORF">SK128_000547</name>
</gene>
<feature type="transmembrane region" description="Helical" evidence="10">
    <location>
        <begin position="166"/>
        <end position="186"/>
    </location>
</feature>
<feature type="transmembrane region" description="Helical" evidence="10">
    <location>
        <begin position="30"/>
        <end position="54"/>
    </location>
</feature>
<dbReference type="GO" id="GO:0004930">
    <property type="term" value="F:G protein-coupled receptor activity"/>
    <property type="evidence" value="ECO:0007669"/>
    <property type="project" value="UniProtKB-KW"/>
</dbReference>
<dbReference type="PANTHER" id="PTHR24229:SF40">
    <property type="entry name" value="ALLATOSTATIN C RECEPTOR 1-RELATED"/>
    <property type="match status" value="1"/>
</dbReference>
<comment type="subcellular location">
    <subcellularLocation>
        <location evidence="1">Cell membrane</location>
        <topology evidence="1">Multi-pass membrane protein</topology>
    </subcellularLocation>
</comment>
<evidence type="ECO:0000256" key="4">
    <source>
        <dbReference type="ARBA" id="ARBA00022692"/>
    </source>
</evidence>
<comment type="caution">
    <text evidence="12">The sequence shown here is derived from an EMBL/GenBank/DDBJ whole genome shotgun (WGS) entry which is preliminary data.</text>
</comment>
<dbReference type="CDD" id="cd00637">
    <property type="entry name" value="7tm_classA_rhodopsin-like"/>
    <property type="match status" value="1"/>
</dbReference>
<evidence type="ECO:0000259" key="11">
    <source>
        <dbReference type="PROSITE" id="PS50262"/>
    </source>
</evidence>
<accession>A0AAN9A136</accession>
<evidence type="ECO:0000256" key="10">
    <source>
        <dbReference type="SAM" id="Phobius"/>
    </source>
</evidence>
<evidence type="ECO:0000256" key="6">
    <source>
        <dbReference type="ARBA" id="ARBA00023040"/>
    </source>
</evidence>
<evidence type="ECO:0000256" key="1">
    <source>
        <dbReference type="ARBA" id="ARBA00004651"/>
    </source>
</evidence>
<keyword evidence="8" id="KW-0675">Receptor</keyword>
<evidence type="ECO:0000256" key="9">
    <source>
        <dbReference type="ARBA" id="ARBA00023224"/>
    </source>
</evidence>
<proteinExistence type="inferred from homology"/>
<evidence type="ECO:0000313" key="13">
    <source>
        <dbReference type="Proteomes" id="UP001381693"/>
    </source>
</evidence>
<feature type="transmembrane region" description="Helical" evidence="10">
    <location>
        <begin position="206"/>
        <end position="227"/>
    </location>
</feature>
<evidence type="ECO:0000256" key="7">
    <source>
        <dbReference type="ARBA" id="ARBA00023136"/>
    </source>
</evidence>